<evidence type="ECO:0000313" key="1">
    <source>
        <dbReference type="EMBL" id="KTF08337.1"/>
    </source>
</evidence>
<dbReference type="AlphaFoldDB" id="A0A1B6NZ42"/>
<organism evidence="1">
    <name type="scientific">marine sediment metagenome</name>
    <dbReference type="NCBI Taxonomy" id="412755"/>
    <lineage>
        <taxon>unclassified sequences</taxon>
        <taxon>metagenomes</taxon>
        <taxon>ecological metagenomes</taxon>
    </lineage>
</organism>
<accession>A0A1B6NZ42</accession>
<comment type="caution">
    <text evidence="1">The sequence shown here is derived from an EMBL/GenBank/DDBJ whole genome shotgun (WGS) entry which is preliminary data.</text>
</comment>
<name>A0A1B6NZ42_9ZZZZ</name>
<dbReference type="EMBL" id="AYSL01000017">
    <property type="protein sequence ID" value="KTF08337.1"/>
    <property type="molecule type" value="Genomic_DNA"/>
</dbReference>
<gene>
    <name evidence="1" type="ORF">MGSAQ_000167</name>
</gene>
<proteinExistence type="predicted"/>
<reference evidence="1" key="1">
    <citation type="submission" date="2013-11" db="EMBL/GenBank/DDBJ databases">
        <title>Microbial diversity, functional groups and degradation webs in Northern and Southern Mediterranean and Red Sea marine crude oil polluted sites.</title>
        <authorList>
            <person name="Daffonchio D."/>
            <person name="Mapelli F."/>
            <person name="Ferrer M."/>
            <person name="Richter M."/>
            <person name="Cherif A."/>
            <person name="Malkawi H.I."/>
            <person name="Yakimov M.M."/>
            <person name="Abdel-Fattah Y.R."/>
            <person name="Blaghen M."/>
            <person name="Golyshin P.N."/>
            <person name="Kalogerakis N."/>
            <person name="Boon N."/>
            <person name="Magagnini M."/>
            <person name="Fava F."/>
        </authorList>
    </citation>
    <scope>NUCLEOTIDE SEQUENCE</scope>
</reference>
<protein>
    <submittedName>
        <fullName evidence="1">Uncharacterized protein</fullName>
    </submittedName>
</protein>
<sequence>MISRFQQISNQVRYSVLMMWRHYARINLQRMQAH</sequence>